<organism evidence="1 2">
    <name type="scientific">Peronosclerospora sorghi</name>
    <dbReference type="NCBI Taxonomy" id="230839"/>
    <lineage>
        <taxon>Eukaryota</taxon>
        <taxon>Sar</taxon>
        <taxon>Stramenopiles</taxon>
        <taxon>Oomycota</taxon>
        <taxon>Peronosporomycetes</taxon>
        <taxon>Peronosporales</taxon>
        <taxon>Peronosporaceae</taxon>
        <taxon>Peronosclerospora</taxon>
    </lineage>
</organism>
<proteinExistence type="predicted"/>
<reference evidence="1 2" key="1">
    <citation type="journal article" date="2022" name="bioRxiv">
        <title>The genome of the oomycete Peronosclerospora sorghi, a cosmopolitan pathogen of maize and sorghum, is inflated with dispersed pseudogenes.</title>
        <authorList>
            <person name="Fletcher K."/>
            <person name="Martin F."/>
            <person name="Isakeit T."/>
            <person name="Cavanaugh K."/>
            <person name="Magill C."/>
            <person name="Michelmore R."/>
        </authorList>
    </citation>
    <scope>NUCLEOTIDE SEQUENCE [LARGE SCALE GENOMIC DNA]</scope>
    <source>
        <strain evidence="1">P6</strain>
    </source>
</reference>
<accession>A0ACC0W5T7</accession>
<comment type="caution">
    <text evidence="1">The sequence shown here is derived from an EMBL/GenBank/DDBJ whole genome shotgun (WGS) entry which is preliminary data.</text>
</comment>
<keyword evidence="2" id="KW-1185">Reference proteome</keyword>
<dbReference type="EMBL" id="CM047583">
    <property type="protein sequence ID" value="KAI9913505.1"/>
    <property type="molecule type" value="Genomic_DNA"/>
</dbReference>
<sequence>MYIESHAIPDSWTHEAVKVLTSTFFVPYERLDARATLPASQHAARNIQAVDEHSVVLVCGATGCGKSTQVPQLLLDTWIKRGVGGACEILCTQPRRLAAMGVASRVAYERAEDVADVVGYHIRTDAERSSTTRLLFCTKGILLRRFLSDRTLAGVSHVVVDEGHERTVETDFLLSILRDLLAHLRELRVVLMSGSRIIWYCKPRSLDGPKLLLQLVGAGYSLKCC</sequence>
<dbReference type="Proteomes" id="UP001163321">
    <property type="component" value="Chromosome 4"/>
</dbReference>
<gene>
    <name evidence="1" type="ORF">PsorP6_005702</name>
</gene>
<name>A0ACC0W5T7_9STRA</name>
<evidence type="ECO:0000313" key="2">
    <source>
        <dbReference type="Proteomes" id="UP001163321"/>
    </source>
</evidence>
<protein>
    <submittedName>
        <fullName evidence="1">Uncharacterized protein</fullName>
    </submittedName>
</protein>
<evidence type="ECO:0000313" key="1">
    <source>
        <dbReference type="EMBL" id="KAI9913505.1"/>
    </source>
</evidence>